<feature type="transmembrane region" description="Helical" evidence="1">
    <location>
        <begin position="69"/>
        <end position="87"/>
    </location>
</feature>
<evidence type="ECO:0000313" key="2">
    <source>
        <dbReference type="EMBL" id="KFN50754.1"/>
    </source>
</evidence>
<dbReference type="AlphaFoldDB" id="A0A091BIY7"/>
<dbReference type="eggNOG" id="ENOG5033FBE">
    <property type="taxonomic scope" value="Bacteria"/>
</dbReference>
<evidence type="ECO:0000313" key="3">
    <source>
        <dbReference type="Proteomes" id="UP000029391"/>
    </source>
</evidence>
<dbReference type="OrthoDB" id="8912972at2"/>
<evidence type="ECO:0000256" key="1">
    <source>
        <dbReference type="SAM" id="Phobius"/>
    </source>
</evidence>
<keyword evidence="1" id="KW-0472">Membrane</keyword>
<feature type="transmembrane region" description="Helical" evidence="1">
    <location>
        <begin position="42"/>
        <end position="63"/>
    </location>
</feature>
<organism evidence="2 3">
    <name type="scientific">Arenimonas composti TR7-09 = DSM 18010</name>
    <dbReference type="NCBI Taxonomy" id="1121013"/>
    <lineage>
        <taxon>Bacteria</taxon>
        <taxon>Pseudomonadati</taxon>
        <taxon>Pseudomonadota</taxon>
        <taxon>Gammaproteobacteria</taxon>
        <taxon>Lysobacterales</taxon>
        <taxon>Lysobacteraceae</taxon>
        <taxon>Arenimonas</taxon>
    </lineage>
</organism>
<reference evidence="2 3" key="1">
    <citation type="submission" date="2013-09" db="EMBL/GenBank/DDBJ databases">
        <title>Genome sequencing of Arenimonas composti.</title>
        <authorList>
            <person name="Chen F."/>
            <person name="Wang G."/>
        </authorList>
    </citation>
    <scope>NUCLEOTIDE SEQUENCE [LARGE SCALE GENOMIC DNA]</scope>
    <source>
        <strain evidence="2 3">TR7-09</strain>
    </source>
</reference>
<dbReference type="Proteomes" id="UP000029391">
    <property type="component" value="Unassembled WGS sequence"/>
</dbReference>
<accession>A0A091BIY7</accession>
<feature type="transmembrane region" description="Helical" evidence="1">
    <location>
        <begin position="99"/>
        <end position="119"/>
    </location>
</feature>
<feature type="transmembrane region" description="Helical" evidence="1">
    <location>
        <begin position="6"/>
        <end position="30"/>
    </location>
</feature>
<protein>
    <submittedName>
        <fullName evidence="2">Uncharacterized protein</fullName>
    </submittedName>
</protein>
<sequence length="129" mass="13162">MNPHTLLGTVLVLLALSALGGIAMGLIRLAGKRNPPPWMSMAHGLMAGAGFTLLVYGLFVLALPRSAGWGAGALAIAALGGVVMNLGHDQKQRLIPRNLLAAHAVLAIAGFALVALAWTGTDPQTLVAP</sequence>
<keyword evidence="3" id="KW-1185">Reference proteome</keyword>
<proteinExistence type="predicted"/>
<comment type="caution">
    <text evidence="2">The sequence shown here is derived from an EMBL/GenBank/DDBJ whole genome shotgun (WGS) entry which is preliminary data.</text>
</comment>
<dbReference type="RefSeq" id="WP_043797246.1">
    <property type="nucleotide sequence ID" value="NZ_AUFF01000006.1"/>
</dbReference>
<dbReference type="EMBL" id="AWXU01000017">
    <property type="protein sequence ID" value="KFN50754.1"/>
    <property type="molecule type" value="Genomic_DNA"/>
</dbReference>
<keyword evidence="1" id="KW-0812">Transmembrane</keyword>
<name>A0A091BIY7_9GAMM</name>
<gene>
    <name evidence="2" type="ORF">P873_06205</name>
</gene>
<keyword evidence="1" id="KW-1133">Transmembrane helix</keyword>